<reference evidence="3" key="1">
    <citation type="submission" date="2022-11" db="UniProtKB">
        <authorList>
            <consortium name="WormBaseParasite"/>
        </authorList>
    </citation>
    <scope>IDENTIFICATION</scope>
</reference>
<feature type="compositionally biased region" description="Polar residues" evidence="1">
    <location>
        <begin position="464"/>
        <end position="480"/>
    </location>
</feature>
<evidence type="ECO:0000313" key="3">
    <source>
        <dbReference type="WBParaSite" id="PSU_v2.g10662.t1"/>
    </source>
</evidence>
<accession>A0A914XRP1</accession>
<evidence type="ECO:0000256" key="1">
    <source>
        <dbReference type="SAM" id="MobiDB-lite"/>
    </source>
</evidence>
<feature type="region of interest" description="Disordered" evidence="1">
    <location>
        <begin position="350"/>
        <end position="486"/>
    </location>
</feature>
<dbReference type="AlphaFoldDB" id="A0A914XRP1"/>
<dbReference type="WBParaSite" id="PSU_v2.g10662.t1">
    <property type="protein sequence ID" value="PSU_v2.g10662.t1"/>
    <property type="gene ID" value="PSU_v2.g10662"/>
</dbReference>
<name>A0A914XRP1_9BILA</name>
<feature type="compositionally biased region" description="Low complexity" evidence="1">
    <location>
        <begin position="429"/>
        <end position="457"/>
    </location>
</feature>
<feature type="compositionally biased region" description="Polar residues" evidence="1">
    <location>
        <begin position="79"/>
        <end position="96"/>
    </location>
</feature>
<feature type="compositionally biased region" description="Acidic residues" evidence="1">
    <location>
        <begin position="1"/>
        <end position="10"/>
    </location>
</feature>
<evidence type="ECO:0000313" key="2">
    <source>
        <dbReference type="Proteomes" id="UP000887577"/>
    </source>
</evidence>
<dbReference type="Proteomes" id="UP000887577">
    <property type="component" value="Unplaced"/>
</dbReference>
<sequence>MEEDDYENNDDDHHHHQHQQHHRQNYEDDLSYYQSPPTEDDEHLLPATTSTTTATPTYYHSYPAASTISGGGGGMETRNYGNFTVTVEENNLQTPTEIFDEEEEDDDERYESTMERYQSGGRGGGGGYASSSVTPNQNQNHHHYNHNQTESDEEYDAEMEDYLPPEPSGRPLGQMYDSEGDYSLPQRRYDNQSGASSTTVERRYDSGSEYTGMPIERRYDSGSEYAGNNSRIGNQHQQQQPDIYQYDSSEYPSTVEAKYPPPPIQPAIIDKNYAAQLAALERRYDSYTSDDAGTSTSIFSHDSKNPRNIYMAEEGVNVTTPTPTEDFPTTTNGPITTEFEYYQNESYVDPVDIRHPPDYEPLSYNSRPPGGQQPIRRRSSSILSPTNEPFSPPSIMQNENSSNISKPLNGYLPNGYGNNTNNFSETIVTNTNPPTTTTSSSVFPMMSQQQTQQSQIQRRVSEAANEQQEQPQKSRNSFDLSPNPHDYEKEYAVYNTDNNIQQPSSTTTTFSPDSFNNKQTINNFRFDFFLSCKFTENN</sequence>
<feature type="compositionally biased region" description="Polar residues" evidence="1">
    <location>
        <begin position="382"/>
        <end position="406"/>
    </location>
</feature>
<feature type="compositionally biased region" description="Acidic residues" evidence="1">
    <location>
        <begin position="98"/>
        <end position="109"/>
    </location>
</feature>
<feature type="region of interest" description="Disordered" evidence="1">
    <location>
        <begin position="1"/>
        <end position="241"/>
    </location>
</feature>
<feature type="compositionally biased region" description="Acidic residues" evidence="1">
    <location>
        <begin position="150"/>
        <end position="163"/>
    </location>
</feature>
<proteinExistence type="predicted"/>
<organism evidence="2 3">
    <name type="scientific">Panagrolaimus superbus</name>
    <dbReference type="NCBI Taxonomy" id="310955"/>
    <lineage>
        <taxon>Eukaryota</taxon>
        <taxon>Metazoa</taxon>
        <taxon>Ecdysozoa</taxon>
        <taxon>Nematoda</taxon>
        <taxon>Chromadorea</taxon>
        <taxon>Rhabditida</taxon>
        <taxon>Tylenchina</taxon>
        <taxon>Panagrolaimomorpha</taxon>
        <taxon>Panagrolaimoidea</taxon>
        <taxon>Panagrolaimidae</taxon>
        <taxon>Panagrolaimus</taxon>
    </lineage>
</organism>
<protein>
    <submittedName>
        <fullName evidence="3">Uncharacterized protein</fullName>
    </submittedName>
</protein>
<feature type="compositionally biased region" description="Low complexity" evidence="1">
    <location>
        <begin position="45"/>
        <end position="65"/>
    </location>
</feature>
<feature type="compositionally biased region" description="Low complexity" evidence="1">
    <location>
        <begin position="407"/>
        <end position="422"/>
    </location>
</feature>
<keyword evidence="2" id="KW-1185">Reference proteome</keyword>